<dbReference type="InterPro" id="IPR051203">
    <property type="entry name" value="Polysaccharide_Synthase-Rel"/>
</dbReference>
<dbReference type="PANTHER" id="PTHR43318:SF2">
    <property type="entry name" value="UDP-N-ACETYLGLUCOSAMINE 4,6-DEHYDRATASE (INVERTING)"/>
    <property type="match status" value="1"/>
</dbReference>
<dbReference type="PANTHER" id="PTHR43318">
    <property type="entry name" value="UDP-N-ACETYLGLUCOSAMINE 4,6-DEHYDRATASE"/>
    <property type="match status" value="1"/>
</dbReference>
<dbReference type="Proteomes" id="UP001596047">
    <property type="component" value="Unassembled WGS sequence"/>
</dbReference>
<protein>
    <submittedName>
        <fullName evidence="3">Polysaccharide biosynthesis protein</fullName>
    </submittedName>
</protein>
<dbReference type="InterPro" id="IPR003869">
    <property type="entry name" value="Polysac_CapD-like"/>
</dbReference>
<organism evidence="3 4">
    <name type="scientific">Paenibacillus solisilvae</name>
    <dbReference type="NCBI Taxonomy" id="2486751"/>
    <lineage>
        <taxon>Bacteria</taxon>
        <taxon>Bacillati</taxon>
        <taxon>Bacillota</taxon>
        <taxon>Bacilli</taxon>
        <taxon>Bacillales</taxon>
        <taxon>Paenibacillaceae</taxon>
        <taxon>Paenibacillus</taxon>
    </lineage>
</organism>
<feature type="domain" description="Polysaccharide biosynthesis protein CapD-like" evidence="2">
    <location>
        <begin position="7"/>
        <end position="279"/>
    </location>
</feature>
<dbReference type="InterPro" id="IPR036291">
    <property type="entry name" value="NAD(P)-bd_dom_sf"/>
</dbReference>
<comment type="caution">
    <text evidence="3">The sequence shown here is derived from an EMBL/GenBank/DDBJ whole genome shotgun (WGS) entry which is preliminary data.</text>
</comment>
<dbReference type="Gene3D" id="3.40.50.720">
    <property type="entry name" value="NAD(P)-binding Rossmann-like Domain"/>
    <property type="match status" value="1"/>
</dbReference>
<sequence>MFRNKTILITGGTGSWGQKLTETLLNEHPKEIRIFSRNECAQVHMKREFIQDPRLRYIIGDVRDYNAVMDACYKVDYVFHLAALKHVDVCEDQPDEALKTNVLGTENIIRASIKQHVTKVINVSTDKAVDPMNTYGLTKAIGEKLMIRANLLSDYTRFVCVRGGNVLGTSGSVVPLFMDQIREGKEVTITHNDMTRFFLTITEAIRLLLVVTRESEGGETFVMKMKACRIVDLANVLMELSGSKPGSCKEIGMRPGERLDEVLISRSEVPYTRQFSEQYYMILPSSILYGKYERYSHLNRVAFQEYHSNAGLMDKEAIAELLREGGLASGQ</sequence>
<name>A0ABW0W2Z2_9BACL</name>
<evidence type="ECO:0000313" key="4">
    <source>
        <dbReference type="Proteomes" id="UP001596047"/>
    </source>
</evidence>
<dbReference type="Pfam" id="PF02719">
    <property type="entry name" value="Polysacc_synt_2"/>
    <property type="match status" value="1"/>
</dbReference>
<dbReference type="RefSeq" id="WP_379189336.1">
    <property type="nucleotide sequence ID" value="NZ_JBHSOW010000063.1"/>
</dbReference>
<gene>
    <name evidence="3" type="ORF">ACFPYJ_16900</name>
</gene>
<keyword evidence="4" id="KW-1185">Reference proteome</keyword>
<comment type="similarity">
    <text evidence="1">Belongs to the polysaccharide synthase family.</text>
</comment>
<accession>A0ABW0W2Z2</accession>
<reference evidence="4" key="1">
    <citation type="journal article" date="2019" name="Int. J. Syst. Evol. Microbiol.">
        <title>The Global Catalogue of Microorganisms (GCM) 10K type strain sequencing project: providing services to taxonomists for standard genome sequencing and annotation.</title>
        <authorList>
            <consortium name="The Broad Institute Genomics Platform"/>
            <consortium name="The Broad Institute Genome Sequencing Center for Infectious Disease"/>
            <person name="Wu L."/>
            <person name="Ma J."/>
        </authorList>
    </citation>
    <scope>NUCLEOTIDE SEQUENCE [LARGE SCALE GENOMIC DNA]</scope>
    <source>
        <strain evidence="4">CGMCC 1.3240</strain>
    </source>
</reference>
<evidence type="ECO:0000313" key="3">
    <source>
        <dbReference type="EMBL" id="MFC5650755.1"/>
    </source>
</evidence>
<dbReference type="EMBL" id="JBHSOW010000063">
    <property type="protein sequence ID" value="MFC5650755.1"/>
    <property type="molecule type" value="Genomic_DNA"/>
</dbReference>
<dbReference type="CDD" id="cd05237">
    <property type="entry name" value="UDP_invert_4-6DH_SDR_e"/>
    <property type="match status" value="1"/>
</dbReference>
<evidence type="ECO:0000256" key="1">
    <source>
        <dbReference type="ARBA" id="ARBA00007430"/>
    </source>
</evidence>
<proteinExistence type="inferred from homology"/>
<dbReference type="SUPFAM" id="SSF51735">
    <property type="entry name" value="NAD(P)-binding Rossmann-fold domains"/>
    <property type="match status" value="1"/>
</dbReference>
<evidence type="ECO:0000259" key="2">
    <source>
        <dbReference type="Pfam" id="PF02719"/>
    </source>
</evidence>